<dbReference type="OrthoDB" id="447138at2759"/>
<dbReference type="EMBL" id="CAJNJA010074190">
    <property type="protein sequence ID" value="CAE7911667.1"/>
    <property type="molecule type" value="Genomic_DNA"/>
</dbReference>
<gene>
    <name evidence="1" type="ORF">SNEC2469_LOCUS31091</name>
</gene>
<dbReference type="AlphaFoldDB" id="A0A813BN08"/>
<protein>
    <recommendedName>
        <fullName evidence="3">Endonuclease/exonuclease/phosphatase domain-containing protein</fullName>
    </recommendedName>
</protein>
<name>A0A813BN08_9DINO</name>
<keyword evidence="2" id="KW-1185">Reference proteome</keyword>
<organism evidence="1 2">
    <name type="scientific">Symbiodinium necroappetens</name>
    <dbReference type="NCBI Taxonomy" id="1628268"/>
    <lineage>
        <taxon>Eukaryota</taxon>
        <taxon>Sar</taxon>
        <taxon>Alveolata</taxon>
        <taxon>Dinophyceae</taxon>
        <taxon>Suessiales</taxon>
        <taxon>Symbiodiniaceae</taxon>
        <taxon>Symbiodinium</taxon>
    </lineage>
</organism>
<reference evidence="1" key="1">
    <citation type="submission" date="2021-02" db="EMBL/GenBank/DDBJ databases">
        <authorList>
            <person name="Dougan E. K."/>
            <person name="Rhodes N."/>
            <person name="Thang M."/>
            <person name="Chan C."/>
        </authorList>
    </citation>
    <scope>NUCLEOTIDE SEQUENCE</scope>
</reference>
<feature type="non-terminal residue" evidence="1">
    <location>
        <position position="410"/>
    </location>
</feature>
<dbReference type="Proteomes" id="UP000601435">
    <property type="component" value="Unassembled WGS sequence"/>
</dbReference>
<comment type="caution">
    <text evidence="1">The sequence shown here is derived from an EMBL/GenBank/DDBJ whole genome shotgun (WGS) entry which is preliminary data.</text>
</comment>
<evidence type="ECO:0000313" key="2">
    <source>
        <dbReference type="Proteomes" id="UP000601435"/>
    </source>
</evidence>
<sequence length="410" mass="44761">ALLSQQSATLMEAQRTTLNKALTDLEARQDTKMEKLDTKQSQATEELAAQVRLLGDRLRKLEGQGGPGLGEGKKHTLVFGGWGRQTRRHVVLHQLSEVVEKLKLRPVLDELPFTTGPRRSIALPNFKPRQGEGPSEVRSRMMEVLTAVNGAQAQLVGAEKTLWCSFSRSPEERGKASLTGVVKKVVMTHRLGLKEELDLEYANGMSWLGEAQLSGLGEAPHRATVVTTKAGPGWVDVKGLAEKDNGNAKVRVLSWNVGGVVFGDLPKALGEASGQALRDEDLVILQEIPRREAGWQSQTFSHLKVSHREKGQWRGVGQVLDMLQSVEFLNALPATHLPTIIGADLNTPYGWVDGGPQGLQAASKSGKGNQFLIELASRGIELEEIKKLATECTKAREVFGRVEDGLRGKE</sequence>
<feature type="non-terminal residue" evidence="1">
    <location>
        <position position="1"/>
    </location>
</feature>
<proteinExistence type="predicted"/>
<evidence type="ECO:0000313" key="1">
    <source>
        <dbReference type="EMBL" id="CAE7911667.1"/>
    </source>
</evidence>
<accession>A0A813BN08</accession>
<evidence type="ECO:0008006" key="3">
    <source>
        <dbReference type="Google" id="ProtNLM"/>
    </source>
</evidence>